<dbReference type="EMBL" id="JAUZMY010000002">
    <property type="protein sequence ID" value="MEE2036332.1"/>
    <property type="molecule type" value="Genomic_DNA"/>
</dbReference>
<dbReference type="RefSeq" id="WP_330090114.1">
    <property type="nucleotide sequence ID" value="NZ_JAUZMY010000002.1"/>
</dbReference>
<gene>
    <name evidence="3" type="primary">mnhG</name>
    <name evidence="3" type="ORF">Q8791_03745</name>
</gene>
<organism evidence="3 4">
    <name type="scientific">Nocardiopsis codii</name>
    <dbReference type="NCBI Taxonomy" id="3065942"/>
    <lineage>
        <taxon>Bacteria</taxon>
        <taxon>Bacillati</taxon>
        <taxon>Actinomycetota</taxon>
        <taxon>Actinomycetes</taxon>
        <taxon>Streptosporangiales</taxon>
        <taxon>Nocardiopsidaceae</taxon>
        <taxon>Nocardiopsis</taxon>
    </lineage>
</organism>
<keyword evidence="2" id="KW-0812">Transmembrane</keyword>
<name>A0ABU7K260_9ACTN</name>
<feature type="transmembrane region" description="Helical" evidence="2">
    <location>
        <begin position="70"/>
        <end position="95"/>
    </location>
</feature>
<keyword evidence="2" id="KW-1133">Transmembrane helix</keyword>
<dbReference type="PANTHER" id="PTHR34703:SF1">
    <property type="entry name" value="ANTIPORTER SUBUNIT MNHG2-RELATED"/>
    <property type="match status" value="1"/>
</dbReference>
<evidence type="ECO:0000313" key="4">
    <source>
        <dbReference type="Proteomes" id="UP001356095"/>
    </source>
</evidence>
<proteinExistence type="inferred from homology"/>
<feature type="transmembrane region" description="Helical" evidence="2">
    <location>
        <begin position="44"/>
        <end position="64"/>
    </location>
</feature>
<keyword evidence="4" id="KW-1185">Reference proteome</keyword>
<evidence type="ECO:0000256" key="2">
    <source>
        <dbReference type="SAM" id="Phobius"/>
    </source>
</evidence>
<evidence type="ECO:0000313" key="3">
    <source>
        <dbReference type="EMBL" id="MEE2036332.1"/>
    </source>
</evidence>
<dbReference type="NCBIfam" id="TIGR01300">
    <property type="entry name" value="CPA3_mnhG_phaG"/>
    <property type="match status" value="1"/>
</dbReference>
<feature type="transmembrane region" description="Helical" evidence="2">
    <location>
        <begin position="12"/>
        <end position="32"/>
    </location>
</feature>
<comment type="similarity">
    <text evidence="1">Belongs to the CPA3 antiporters (TC 2.A.63) subunit G family.</text>
</comment>
<dbReference type="Pfam" id="PF03334">
    <property type="entry name" value="PhaG_MnhG_YufB"/>
    <property type="match status" value="1"/>
</dbReference>
<accession>A0ABU7K260</accession>
<keyword evidence="2" id="KW-0472">Membrane</keyword>
<dbReference type="NCBIfam" id="NF009314">
    <property type="entry name" value="PRK12674.1-2"/>
    <property type="match status" value="1"/>
</dbReference>
<sequence>MSDQLVAVLDWIAILCLLAGALLSLVAGVGLIRFPDLLSRMHTAAKPQVLGLLLVLVGIGIRLIPEETNVFNVGTLLLVGLFQVVTVPVAGHIAARVGYRTGRIREDLIVRDELAERLEAKRRADAGGRTPDTEA</sequence>
<evidence type="ECO:0000256" key="1">
    <source>
        <dbReference type="ARBA" id="ARBA00008404"/>
    </source>
</evidence>
<dbReference type="Proteomes" id="UP001356095">
    <property type="component" value="Unassembled WGS sequence"/>
</dbReference>
<dbReference type="PANTHER" id="PTHR34703">
    <property type="entry name" value="ANTIPORTER SUBUNIT MNHG2-RELATED"/>
    <property type="match status" value="1"/>
</dbReference>
<reference evidence="3 4" key="1">
    <citation type="submission" date="2023-08" db="EMBL/GenBank/DDBJ databases">
        <authorList>
            <person name="Girao M."/>
            <person name="Carvalho M.F."/>
        </authorList>
    </citation>
    <scope>NUCLEOTIDE SEQUENCE [LARGE SCALE GENOMIC DNA]</scope>
    <source>
        <strain evidence="3 4">CT-R113</strain>
    </source>
</reference>
<dbReference type="InterPro" id="IPR005133">
    <property type="entry name" value="PhaG_MnhG_YufB"/>
</dbReference>
<protein>
    <submittedName>
        <fullName evidence="3">Monovalent cation/H(+) antiporter subunit G</fullName>
    </submittedName>
</protein>
<comment type="caution">
    <text evidence="3">The sequence shown here is derived from an EMBL/GenBank/DDBJ whole genome shotgun (WGS) entry which is preliminary data.</text>
</comment>